<proteinExistence type="predicted"/>
<reference evidence="2 3" key="1">
    <citation type="submission" date="2023-02" db="EMBL/GenBank/DDBJ databases">
        <title>LHISI_Scaffold_Assembly.</title>
        <authorList>
            <person name="Stuart O.P."/>
            <person name="Cleave R."/>
            <person name="Magrath M.J.L."/>
            <person name="Mikheyev A.S."/>
        </authorList>
    </citation>
    <scope>NUCLEOTIDE SEQUENCE [LARGE SCALE GENOMIC DNA]</scope>
    <source>
        <strain evidence="2">Daus_M_001</strain>
        <tissue evidence="2">Leg muscle</tissue>
    </source>
</reference>
<comment type="caution">
    <text evidence="2">The sequence shown here is derived from an EMBL/GenBank/DDBJ whole genome shotgun (WGS) entry which is preliminary data.</text>
</comment>
<dbReference type="EMBL" id="JARBHB010000011">
    <property type="protein sequence ID" value="KAJ8872609.1"/>
    <property type="molecule type" value="Genomic_DNA"/>
</dbReference>
<feature type="region of interest" description="Disordered" evidence="1">
    <location>
        <begin position="309"/>
        <end position="352"/>
    </location>
</feature>
<protein>
    <submittedName>
        <fullName evidence="2">Uncharacterized protein</fullName>
    </submittedName>
</protein>
<organism evidence="2 3">
    <name type="scientific">Dryococelus australis</name>
    <dbReference type="NCBI Taxonomy" id="614101"/>
    <lineage>
        <taxon>Eukaryota</taxon>
        <taxon>Metazoa</taxon>
        <taxon>Ecdysozoa</taxon>
        <taxon>Arthropoda</taxon>
        <taxon>Hexapoda</taxon>
        <taxon>Insecta</taxon>
        <taxon>Pterygota</taxon>
        <taxon>Neoptera</taxon>
        <taxon>Polyneoptera</taxon>
        <taxon>Phasmatodea</taxon>
        <taxon>Verophasmatodea</taxon>
        <taxon>Anareolatae</taxon>
        <taxon>Phasmatidae</taxon>
        <taxon>Eurycanthinae</taxon>
        <taxon>Dryococelus</taxon>
    </lineage>
</organism>
<evidence type="ECO:0000256" key="1">
    <source>
        <dbReference type="SAM" id="MobiDB-lite"/>
    </source>
</evidence>
<accession>A0ABQ9GKS3</accession>
<keyword evidence="3" id="KW-1185">Reference proteome</keyword>
<name>A0ABQ9GKS3_9NEOP</name>
<dbReference type="Proteomes" id="UP001159363">
    <property type="component" value="Chromosome 10"/>
</dbReference>
<gene>
    <name evidence="2" type="ORF">PR048_026215</name>
</gene>
<evidence type="ECO:0000313" key="2">
    <source>
        <dbReference type="EMBL" id="KAJ8872609.1"/>
    </source>
</evidence>
<sequence length="387" mass="43210">MPLQYRQAKEALTTLLEHLPEGTVASARYLYIRASKTSAVIPSLVNRTPTSRWRHPWKILADPNLSSDLRAAAFGFYNNIVATQQRKYSIHLTADPTCPLCGNTPVRPFIGRDEKLVENWVLIWVGHSLRWLVVENWVLIWVDHSLRWLVVENWVLIWFALACCRELGVDLGWSQSALACCRELGVDLGWSQSSLACCRELGVDLGWSQFALACCRELGVDLGWSQSALVCCRELGVDLGWLQSALGCCRELGVDIGWSQSALVCCRELGVDLTNSRTRGGIANRRIPGLVRVFSPLVPVRDEGVFFRSPTPSGRVPTKQRRRKTRGSFAFSLPPTTTSRHPSAREKEGRLRRQPVFVVPQAHMATACRLAGLFRAPPTAQSPPSRA</sequence>
<evidence type="ECO:0000313" key="3">
    <source>
        <dbReference type="Proteomes" id="UP001159363"/>
    </source>
</evidence>